<evidence type="ECO:0000313" key="1">
    <source>
        <dbReference type="EMBL" id="GAH99611.1"/>
    </source>
</evidence>
<name>X1JY33_9ZZZZ</name>
<comment type="caution">
    <text evidence="1">The sequence shown here is derived from an EMBL/GenBank/DDBJ whole genome shotgun (WGS) entry which is preliminary data.</text>
</comment>
<sequence>GYAANDAINMDIITDEIVIIRLFRIYLLKFFSSHAST</sequence>
<dbReference type="AlphaFoldDB" id="X1JY33"/>
<protein>
    <submittedName>
        <fullName evidence="1">Uncharacterized protein</fullName>
    </submittedName>
</protein>
<proteinExistence type="predicted"/>
<reference evidence="1" key="1">
    <citation type="journal article" date="2014" name="Front. Microbiol.">
        <title>High frequency of phylogenetically diverse reductive dehalogenase-homologous genes in deep subseafloor sedimentary metagenomes.</title>
        <authorList>
            <person name="Kawai M."/>
            <person name="Futagami T."/>
            <person name="Toyoda A."/>
            <person name="Takaki Y."/>
            <person name="Nishi S."/>
            <person name="Hori S."/>
            <person name="Arai W."/>
            <person name="Tsubouchi T."/>
            <person name="Morono Y."/>
            <person name="Uchiyama I."/>
            <person name="Ito T."/>
            <person name="Fujiyama A."/>
            <person name="Inagaki F."/>
            <person name="Takami H."/>
        </authorList>
    </citation>
    <scope>NUCLEOTIDE SEQUENCE</scope>
    <source>
        <strain evidence="1">Expedition CK06-06</strain>
    </source>
</reference>
<gene>
    <name evidence="1" type="ORF">S06H3_04846</name>
</gene>
<dbReference type="EMBL" id="BARV01001737">
    <property type="protein sequence ID" value="GAH99611.1"/>
    <property type="molecule type" value="Genomic_DNA"/>
</dbReference>
<feature type="non-terminal residue" evidence="1">
    <location>
        <position position="1"/>
    </location>
</feature>
<accession>X1JY33</accession>
<organism evidence="1">
    <name type="scientific">marine sediment metagenome</name>
    <dbReference type="NCBI Taxonomy" id="412755"/>
    <lineage>
        <taxon>unclassified sequences</taxon>
        <taxon>metagenomes</taxon>
        <taxon>ecological metagenomes</taxon>
    </lineage>
</organism>